<gene>
    <name evidence="1" type="ORF">pLVP1401_17</name>
</gene>
<dbReference type="AlphaFoldDB" id="E5AK28"/>
<accession>E5AK28</accession>
<protein>
    <submittedName>
        <fullName evidence="1">Uncharacterized protein</fullName>
    </submittedName>
</protein>
<reference evidence="1" key="1">
    <citation type="submission" date="2010-08" db="EMBL/GenBank/DDBJ databases">
        <title>Diversity of serine proteases in the Bacillus cereus group.</title>
        <authorList>
            <person name="Zihlmann P."/>
            <person name="Perreten V."/>
        </authorList>
    </citation>
    <scope>NUCLEOTIDE SEQUENCE [LARGE SCALE GENOMIC DNA]</scope>
    <source>
        <strain evidence="1">VPC1401</strain>
        <plasmid evidence="1">pLVP1401</plasmid>
    </source>
</reference>
<name>E5AK28_BACCE</name>
<organism evidence="1">
    <name type="scientific">Bacillus cereus VPC1401</name>
    <dbReference type="NCBI Taxonomy" id="870739"/>
    <lineage>
        <taxon>Bacteria</taxon>
        <taxon>Bacillati</taxon>
        <taxon>Bacillota</taxon>
        <taxon>Bacilli</taxon>
        <taxon>Bacillales</taxon>
        <taxon>Bacillaceae</taxon>
        <taxon>Bacillus</taxon>
        <taxon>Bacillus cereus group</taxon>
    </lineage>
</organism>
<sequence>MTSSLQFFRAAIPCFANTRCKLIAASKSFLITSFSSSPNGQYASNGIRHKAILDFMKQQYNILTNSDENYIHEVQSSGC</sequence>
<dbReference type="EMBL" id="FR675941">
    <property type="protein sequence ID" value="CBW44168.1"/>
    <property type="molecule type" value="Genomic_DNA"/>
</dbReference>
<geneLocation type="plasmid" evidence="1">
    <name>pLVP1401</name>
</geneLocation>
<proteinExistence type="predicted"/>
<evidence type="ECO:0000313" key="1">
    <source>
        <dbReference type="EMBL" id="CBW44168.1"/>
    </source>
</evidence>
<keyword evidence="1" id="KW-0614">Plasmid</keyword>